<protein>
    <submittedName>
        <fullName evidence="1">Regulatory protein</fullName>
    </submittedName>
</protein>
<dbReference type="AlphaFoldDB" id="A0A0N0X8Y9"/>
<name>A0A0N0X8Y9_PSESX</name>
<reference evidence="1 2" key="1">
    <citation type="submission" date="2015-07" db="EMBL/GenBank/DDBJ databases">
        <authorList>
            <person name="Noorani M."/>
        </authorList>
    </citation>
    <scope>NUCLEOTIDE SEQUENCE [LARGE SCALE GENOMIC DNA]</scope>
    <source>
        <strain evidence="1 2">0788_9</strain>
    </source>
</reference>
<gene>
    <name evidence="1" type="ORF">ABJ99_5265</name>
</gene>
<evidence type="ECO:0000313" key="1">
    <source>
        <dbReference type="EMBL" id="KPC23696.1"/>
    </source>
</evidence>
<sequence length="40" mass="4322">MTAETGERLFQQQPVPPLSEVEVLVDQAVSMFMGGSGRAQ</sequence>
<proteinExistence type="predicted"/>
<evidence type="ECO:0000313" key="2">
    <source>
        <dbReference type="Proteomes" id="UP000037891"/>
    </source>
</evidence>
<organism evidence="1 2">
    <name type="scientific">Pseudomonas syringae pv. cilantro</name>
    <dbReference type="NCBI Taxonomy" id="81035"/>
    <lineage>
        <taxon>Bacteria</taxon>
        <taxon>Pseudomonadati</taxon>
        <taxon>Pseudomonadota</taxon>
        <taxon>Gammaproteobacteria</taxon>
        <taxon>Pseudomonadales</taxon>
        <taxon>Pseudomonadaceae</taxon>
        <taxon>Pseudomonas</taxon>
        <taxon>Pseudomonas syringae</taxon>
    </lineage>
</organism>
<accession>A0A0N0X8Y9</accession>
<dbReference type="EMBL" id="LGLN01000099">
    <property type="protein sequence ID" value="KPC23696.1"/>
    <property type="molecule type" value="Genomic_DNA"/>
</dbReference>
<dbReference type="Proteomes" id="UP000037891">
    <property type="component" value="Unassembled WGS sequence"/>
</dbReference>
<comment type="caution">
    <text evidence="1">The sequence shown here is derived from an EMBL/GenBank/DDBJ whole genome shotgun (WGS) entry which is preliminary data.</text>
</comment>
<reference evidence="1 2" key="2">
    <citation type="submission" date="2015-10" db="EMBL/GenBank/DDBJ databases">
        <title>Comparative genomics and high-throughput reverse genetic screens identify a new phytobacterial MAMP and an Arabidopsis receptor required for immune elicitation.</title>
        <authorList>
            <person name="Mott G.A."/>
            <person name="Thakur S."/>
            <person name="Wang P.W."/>
            <person name="Desveaux D."/>
            <person name="Guttman D.S."/>
        </authorList>
    </citation>
    <scope>NUCLEOTIDE SEQUENCE [LARGE SCALE GENOMIC DNA]</scope>
    <source>
        <strain evidence="1 2">0788_9</strain>
    </source>
</reference>